<dbReference type="NCBIfam" id="TIGR01409">
    <property type="entry name" value="TAT_signal_seq"/>
    <property type="match status" value="1"/>
</dbReference>
<dbReference type="PIRSF" id="PIRSF017082">
    <property type="entry name" value="YflP"/>
    <property type="match status" value="1"/>
</dbReference>
<dbReference type="Gene3D" id="3.40.190.10">
    <property type="entry name" value="Periplasmic binding protein-like II"/>
    <property type="match status" value="1"/>
</dbReference>
<dbReference type="PROSITE" id="PS51318">
    <property type="entry name" value="TAT"/>
    <property type="match status" value="1"/>
</dbReference>
<keyword evidence="4" id="KW-1185">Reference proteome</keyword>
<dbReference type="PANTHER" id="PTHR42928:SF5">
    <property type="entry name" value="BLR1237 PROTEIN"/>
    <property type="match status" value="1"/>
</dbReference>
<sequence>MAASFASNRTARTRHMGGDNMHKLSRRGFLGTAAVLGAALPLTAVRADPYPSRPIRLITPNSAGSSVDKLARRVGDHLNRGLGTAVVVENIPGAGGIIGTERLISSPPDGYTLALVAKNHIIIPLVNTAVRYDALKQVTPVCTVLESCGVLAARPGFPAKTAADLIAYARQYPGKVNFGSSGVGTSVDLQGRVLQQIGGIDVVNVAYRGVSALVPDLMSGVVDVAFFGLSAVSEQIHAGSLTGLGITRPQRLAAFPDIPPIAESVPGYSFSGWYALIAPAGLDASIAQRLSDEIARLQADPSFVEMAAREGEAPMSMTGVQLAEFMAQESRDIAALVKSADIRIS</sequence>
<organism evidence="3 4">
    <name type="scientific">Verticiella sediminum</name>
    <dbReference type="NCBI Taxonomy" id="1247510"/>
    <lineage>
        <taxon>Bacteria</taxon>
        <taxon>Pseudomonadati</taxon>
        <taxon>Pseudomonadota</taxon>
        <taxon>Betaproteobacteria</taxon>
        <taxon>Burkholderiales</taxon>
        <taxon>Alcaligenaceae</taxon>
        <taxon>Verticiella</taxon>
    </lineage>
</organism>
<evidence type="ECO:0000313" key="3">
    <source>
        <dbReference type="EMBL" id="TSH97606.1"/>
    </source>
</evidence>
<dbReference type="Pfam" id="PF03401">
    <property type="entry name" value="TctC"/>
    <property type="match status" value="1"/>
</dbReference>
<dbReference type="OrthoDB" id="9149375at2"/>
<dbReference type="Proteomes" id="UP000318405">
    <property type="component" value="Unassembled WGS sequence"/>
</dbReference>
<feature type="region of interest" description="Disordered" evidence="2">
    <location>
        <begin position="1"/>
        <end position="20"/>
    </location>
</feature>
<dbReference type="AlphaFoldDB" id="A0A556AXJ4"/>
<accession>A0A556AXJ4</accession>
<evidence type="ECO:0000256" key="1">
    <source>
        <dbReference type="ARBA" id="ARBA00006987"/>
    </source>
</evidence>
<dbReference type="SUPFAM" id="SSF53850">
    <property type="entry name" value="Periplasmic binding protein-like II"/>
    <property type="match status" value="1"/>
</dbReference>
<dbReference type="InterPro" id="IPR005064">
    <property type="entry name" value="BUG"/>
</dbReference>
<dbReference type="EMBL" id="VLTJ01000008">
    <property type="protein sequence ID" value="TSH97606.1"/>
    <property type="molecule type" value="Genomic_DNA"/>
</dbReference>
<dbReference type="InterPro" id="IPR042100">
    <property type="entry name" value="Bug_dom1"/>
</dbReference>
<evidence type="ECO:0000313" key="4">
    <source>
        <dbReference type="Proteomes" id="UP000318405"/>
    </source>
</evidence>
<feature type="compositionally biased region" description="Polar residues" evidence="2">
    <location>
        <begin position="1"/>
        <end position="10"/>
    </location>
</feature>
<dbReference type="PANTHER" id="PTHR42928">
    <property type="entry name" value="TRICARBOXYLATE-BINDING PROTEIN"/>
    <property type="match status" value="1"/>
</dbReference>
<name>A0A556AXJ4_9BURK</name>
<comment type="similarity">
    <text evidence="1">Belongs to the UPF0065 (bug) family.</text>
</comment>
<comment type="caution">
    <text evidence="3">The sequence shown here is derived from an EMBL/GenBank/DDBJ whole genome shotgun (WGS) entry which is preliminary data.</text>
</comment>
<proteinExistence type="inferred from homology"/>
<protein>
    <submittedName>
        <fullName evidence="3">Tripartite tricarboxylate transporter substrate binding protein</fullName>
    </submittedName>
</protein>
<reference evidence="3 4" key="1">
    <citation type="submission" date="2019-07" db="EMBL/GenBank/DDBJ databases">
        <title>Qingshengfaniella alkalisoli gen. nov., sp. nov., isolated from saline soil.</title>
        <authorList>
            <person name="Xu L."/>
            <person name="Huang X.-X."/>
            <person name="Sun J.-Q."/>
        </authorList>
    </citation>
    <scope>NUCLEOTIDE SEQUENCE [LARGE SCALE GENOMIC DNA]</scope>
    <source>
        <strain evidence="3 4">DSM 27279</strain>
    </source>
</reference>
<dbReference type="CDD" id="cd07012">
    <property type="entry name" value="PBP2_Bug_TTT"/>
    <property type="match status" value="1"/>
</dbReference>
<gene>
    <name evidence="3" type="ORF">FOZ76_05480</name>
</gene>
<dbReference type="InterPro" id="IPR006311">
    <property type="entry name" value="TAT_signal"/>
</dbReference>
<dbReference type="InterPro" id="IPR019546">
    <property type="entry name" value="TAT_signal_bac_arc"/>
</dbReference>
<dbReference type="Gene3D" id="3.40.190.150">
    <property type="entry name" value="Bordetella uptake gene, domain 1"/>
    <property type="match status" value="1"/>
</dbReference>
<evidence type="ECO:0000256" key="2">
    <source>
        <dbReference type="SAM" id="MobiDB-lite"/>
    </source>
</evidence>